<evidence type="ECO:0000313" key="4">
    <source>
        <dbReference type="EMBL" id="CAD9122647.1"/>
    </source>
</evidence>
<dbReference type="AlphaFoldDB" id="A0A7S1Q8Y1"/>
<evidence type="ECO:0000256" key="1">
    <source>
        <dbReference type="ARBA" id="ARBA00008482"/>
    </source>
</evidence>
<evidence type="ECO:0000259" key="3">
    <source>
        <dbReference type="PROSITE" id="PS50250"/>
    </source>
</evidence>
<dbReference type="GO" id="GO:0008180">
    <property type="term" value="C:COP9 signalosome"/>
    <property type="evidence" value="ECO:0007669"/>
    <property type="project" value="UniProtKB-KW"/>
</dbReference>
<dbReference type="PANTHER" id="PTHR15350">
    <property type="entry name" value="COP9 SIGNALOSOME COMPLEX SUBUNIT 7/DENDRITIC CELL PROTEIN GA17"/>
    <property type="match status" value="1"/>
</dbReference>
<organism evidence="4">
    <name type="scientific">Neobodo designis</name>
    <name type="common">Flagellated protozoan</name>
    <name type="synonym">Bodo designis</name>
    <dbReference type="NCBI Taxonomy" id="312471"/>
    <lineage>
        <taxon>Eukaryota</taxon>
        <taxon>Discoba</taxon>
        <taxon>Euglenozoa</taxon>
        <taxon>Kinetoplastea</taxon>
        <taxon>Metakinetoplastina</taxon>
        <taxon>Neobodonida</taxon>
        <taxon>Neobodo</taxon>
    </lineage>
</organism>
<protein>
    <recommendedName>
        <fullName evidence="3">PCI domain-containing protein</fullName>
    </recommendedName>
</protein>
<keyword evidence="2" id="KW-0736">Signalosome</keyword>
<dbReference type="PANTHER" id="PTHR15350:SF5">
    <property type="entry name" value="COP9 SIGNALOSOME COMPLEX SUBUNIT 7"/>
    <property type="match status" value="1"/>
</dbReference>
<comment type="similarity">
    <text evidence="1">Belongs to the CSN7/EIF3M family. CSN7 subfamily.</text>
</comment>
<reference evidence="4" key="1">
    <citation type="submission" date="2021-01" db="EMBL/GenBank/DDBJ databases">
        <authorList>
            <person name="Corre E."/>
            <person name="Pelletier E."/>
            <person name="Niang G."/>
            <person name="Scheremetjew M."/>
            <person name="Finn R."/>
            <person name="Kale V."/>
            <person name="Holt S."/>
            <person name="Cochrane G."/>
            <person name="Meng A."/>
            <person name="Brown T."/>
            <person name="Cohen L."/>
        </authorList>
    </citation>
    <scope>NUCLEOTIDE SEQUENCE</scope>
    <source>
        <strain evidence="4">CCAP 1951/1</strain>
    </source>
</reference>
<dbReference type="Pfam" id="PF01399">
    <property type="entry name" value="PCI"/>
    <property type="match status" value="1"/>
</dbReference>
<sequence>MTAVADLVHGKPPAAAAALVKQELGRPSTYFFGQLYHTPEVQALKGQPVFEVVELFAYGTLADVSSLSAEAQTMITPNMTNKLKRLTLVSLAQHDRRLSYDRLFAGLQVDEGRELEDLVIDAITEGLLAARIDQRGRTVEVTYAAARDVKREAVGALKEALVAWRARCTSTVAELDALVQNSRANRDMQSALTKGIIDAESRTADECKKELLAREAQGLDDDEYAPGARGGAGGFRRRA</sequence>
<dbReference type="InterPro" id="IPR045237">
    <property type="entry name" value="COPS7/eIF3m"/>
</dbReference>
<dbReference type="PROSITE" id="PS50250">
    <property type="entry name" value="PCI"/>
    <property type="match status" value="1"/>
</dbReference>
<dbReference type="EMBL" id="HBGF01027453">
    <property type="protein sequence ID" value="CAD9122647.1"/>
    <property type="molecule type" value="Transcribed_RNA"/>
</dbReference>
<name>A0A7S1Q8Y1_NEODS</name>
<gene>
    <name evidence="4" type="ORF">NDES1114_LOCUS18194</name>
</gene>
<accession>A0A7S1Q8Y1</accession>
<evidence type="ECO:0000256" key="2">
    <source>
        <dbReference type="ARBA" id="ARBA00022790"/>
    </source>
</evidence>
<feature type="domain" description="PCI" evidence="3">
    <location>
        <begin position="1"/>
        <end position="146"/>
    </location>
</feature>
<dbReference type="InterPro" id="IPR000717">
    <property type="entry name" value="PCI_dom"/>
</dbReference>
<dbReference type="SMART" id="SM00088">
    <property type="entry name" value="PINT"/>
    <property type="match status" value="1"/>
</dbReference>
<proteinExistence type="inferred from homology"/>